<protein>
    <recommendedName>
        <fullName evidence="3">EF2563 family selenium-dependent molybdenum hydroxylase system protein</fullName>
    </recommendedName>
</protein>
<dbReference type="InParanoid" id="E8N4W6"/>
<evidence type="ECO:0008006" key="3">
    <source>
        <dbReference type="Google" id="ProtNLM"/>
    </source>
</evidence>
<dbReference type="Proteomes" id="UP000008922">
    <property type="component" value="Chromosome"/>
</dbReference>
<organism evidence="1 2">
    <name type="scientific">Anaerolinea thermophila (strain DSM 14523 / JCM 11388 / NBRC 100420 / UNI-1)</name>
    <dbReference type="NCBI Taxonomy" id="926569"/>
    <lineage>
        <taxon>Bacteria</taxon>
        <taxon>Bacillati</taxon>
        <taxon>Chloroflexota</taxon>
        <taxon>Anaerolineae</taxon>
        <taxon>Anaerolineales</taxon>
        <taxon>Anaerolineaceae</taxon>
        <taxon>Anaerolinea</taxon>
    </lineage>
</organism>
<name>E8N4W6_ANATU</name>
<gene>
    <name evidence="1" type="ordered locus">ANT_14520</name>
</gene>
<dbReference type="STRING" id="926569.ANT_14520"/>
<dbReference type="NCBIfam" id="TIGR03309">
    <property type="entry name" value="matur_yqeB"/>
    <property type="match status" value="1"/>
</dbReference>
<dbReference type="KEGG" id="atm:ANT_14520"/>
<proteinExistence type="predicted"/>
<dbReference type="HOGENOM" id="CLU_082089_1_0_0"/>
<dbReference type="OrthoDB" id="9815497at2"/>
<evidence type="ECO:0000313" key="2">
    <source>
        <dbReference type="Proteomes" id="UP000008922"/>
    </source>
</evidence>
<evidence type="ECO:0000313" key="1">
    <source>
        <dbReference type="EMBL" id="BAJ63480.1"/>
    </source>
</evidence>
<keyword evidence="2" id="KW-1185">Reference proteome</keyword>
<dbReference type="EMBL" id="AP012029">
    <property type="protein sequence ID" value="BAJ63480.1"/>
    <property type="molecule type" value="Genomic_DNA"/>
</dbReference>
<dbReference type="eggNOG" id="COG3608">
    <property type="taxonomic scope" value="Bacteria"/>
</dbReference>
<dbReference type="InterPro" id="IPR017695">
    <property type="entry name" value="Se-dep_Mo_hydrolase_YqeB"/>
</dbReference>
<sequence>MNWKRKVRRERLKQGLWAIVRGGGDLASGAILRLARAGIKVIVTELAQPLMVRRKVSFAEAIYQGEVEIEGLRGVKAEIDVEQIIRIASEYQIPVIADPELKIQSLFTPDILVDGRMLKKSLEDQRTLASLVIGLGPGFVAGKNCHAVIETKRGHFLGRVIWEGEPEKDSGIPEGVDGKFGERVLRAPSEGEFMAGVEIGESVLSGQCLGYVNGVPVYAPFDGVVRGLIWSGLHVMQGQKIGDIDPRGDPRYCWLVSDKSLAVGGGVLEAVLTIPEFRARLG</sequence>
<accession>E8N4W6</accession>
<reference evidence="1 2" key="1">
    <citation type="submission" date="2010-12" db="EMBL/GenBank/DDBJ databases">
        <title>Whole genome sequence of Anaerolinea thermophila UNI-1.</title>
        <authorList>
            <person name="Narita-Yamada S."/>
            <person name="Kishi E."/>
            <person name="Watanabe Y."/>
            <person name="Takasaki K."/>
            <person name="Ankai A."/>
            <person name="Oguchi A."/>
            <person name="Fukui S."/>
            <person name="Takahashi M."/>
            <person name="Yashiro I."/>
            <person name="Hosoyama A."/>
            <person name="Sekiguchi Y."/>
            <person name="Hanada S."/>
            <person name="Fujita N."/>
        </authorList>
    </citation>
    <scope>NUCLEOTIDE SEQUENCE [LARGE SCALE GENOMIC DNA]</scope>
    <source>
        <strain evidence="2">DSM 14523 / JCM 11388 / NBRC 100420 / UNI-1</strain>
    </source>
</reference>
<dbReference type="AlphaFoldDB" id="E8N4W6"/>